<keyword evidence="6 8" id="KW-0472">Membrane</keyword>
<keyword evidence="7" id="KW-0479">Metal-binding</keyword>
<dbReference type="GO" id="GO:0071555">
    <property type="term" value="P:cell wall organization"/>
    <property type="evidence" value="ECO:0007669"/>
    <property type="project" value="TreeGrafter"/>
</dbReference>
<feature type="transmembrane region" description="Helical" evidence="8">
    <location>
        <begin position="156"/>
        <end position="174"/>
    </location>
</feature>
<feature type="transmembrane region" description="Helical" evidence="8">
    <location>
        <begin position="475"/>
        <end position="493"/>
    </location>
</feature>
<dbReference type="PROSITE" id="PS01348">
    <property type="entry name" value="MRAY_2"/>
    <property type="match status" value="1"/>
</dbReference>
<dbReference type="GO" id="GO:0005886">
    <property type="term" value="C:plasma membrane"/>
    <property type="evidence" value="ECO:0007669"/>
    <property type="project" value="UniProtKB-SubCell"/>
</dbReference>
<keyword evidence="7" id="KW-0460">Magnesium</keyword>
<evidence type="ECO:0000256" key="4">
    <source>
        <dbReference type="ARBA" id="ARBA00022692"/>
    </source>
</evidence>
<dbReference type="Pfam" id="PF00953">
    <property type="entry name" value="Glycos_transf_4"/>
    <property type="match status" value="1"/>
</dbReference>
<keyword evidence="3 9" id="KW-0808">Transferase</keyword>
<dbReference type="GO" id="GO:0009103">
    <property type="term" value="P:lipopolysaccharide biosynthetic process"/>
    <property type="evidence" value="ECO:0007669"/>
    <property type="project" value="TreeGrafter"/>
</dbReference>
<dbReference type="OrthoDB" id="9783652at2"/>
<dbReference type="InterPro" id="IPR000715">
    <property type="entry name" value="Glycosyl_transferase_4"/>
</dbReference>
<evidence type="ECO:0000256" key="5">
    <source>
        <dbReference type="ARBA" id="ARBA00022989"/>
    </source>
</evidence>
<feature type="transmembrane region" description="Helical" evidence="8">
    <location>
        <begin position="445"/>
        <end position="463"/>
    </location>
</feature>
<feature type="transmembrane region" description="Helical" evidence="8">
    <location>
        <begin position="285"/>
        <end position="303"/>
    </location>
</feature>
<keyword evidence="4 8" id="KW-0812">Transmembrane</keyword>
<dbReference type="GO" id="GO:0044038">
    <property type="term" value="P:cell wall macromolecule biosynthetic process"/>
    <property type="evidence" value="ECO:0007669"/>
    <property type="project" value="TreeGrafter"/>
</dbReference>
<feature type="binding site" evidence="7">
    <location>
        <position position="148"/>
    </location>
    <ligand>
        <name>Mg(2+)</name>
        <dbReference type="ChEBI" id="CHEBI:18420"/>
    </ligand>
</feature>
<evidence type="ECO:0000256" key="8">
    <source>
        <dbReference type="SAM" id="Phobius"/>
    </source>
</evidence>
<keyword evidence="10" id="KW-1185">Reference proteome</keyword>
<evidence type="ECO:0000313" key="9">
    <source>
        <dbReference type="EMBL" id="BBA32363.1"/>
    </source>
</evidence>
<keyword evidence="2" id="KW-1003">Cell membrane</keyword>
<dbReference type="AlphaFoldDB" id="A0A286P3Z1"/>
<feature type="binding site" evidence="7">
    <location>
        <position position="208"/>
    </location>
    <ligand>
        <name>Mg(2+)</name>
        <dbReference type="ChEBI" id="CHEBI:18420"/>
    </ligand>
</feature>
<dbReference type="RefSeq" id="WP_119628171.1">
    <property type="nucleotide sequence ID" value="NZ_AP017928.1"/>
</dbReference>
<dbReference type="CDD" id="cd06853">
    <property type="entry name" value="GT_WecA_like"/>
    <property type="match status" value="1"/>
</dbReference>
<dbReference type="KEGG" id="mmai:sS8_0395"/>
<feature type="transmembrane region" description="Helical" evidence="8">
    <location>
        <begin position="43"/>
        <end position="62"/>
    </location>
</feature>
<evidence type="ECO:0000256" key="1">
    <source>
        <dbReference type="ARBA" id="ARBA00004651"/>
    </source>
</evidence>
<dbReference type="Proteomes" id="UP000266313">
    <property type="component" value="Chromosome"/>
</dbReference>
<evidence type="ECO:0000256" key="7">
    <source>
        <dbReference type="PIRSR" id="PIRSR600715-1"/>
    </source>
</evidence>
<keyword evidence="5 8" id="KW-1133">Transmembrane helix</keyword>
<accession>A0A286P3Z1</accession>
<feature type="transmembrane region" description="Helical" evidence="8">
    <location>
        <begin position="420"/>
        <end position="439"/>
    </location>
</feature>
<sequence>MQLFVLFLTTLFLAMVLVAALIKLSAPLGLVDIPDARKVHASAIPRVGGIGMVIATIVALLLEFELDERFRVCLLGAVILSVFGLLDDRYDLNYKTKFLGQFVAVLVVVVFGDVVIRRLCFFDSGPLPDVVAYPLTVLFLLGTTNAMNLADGLDGLAAGLSILSLACIAFLADLADGQQTIATAVAILGAILGFLRYNTHPAIVFMGDTGSQFLGFSAGVLAVLLTQKVNTALSGSLPLLIVGLPIIDTLQVMSQRIFKGVSPFKPDRNHFHHKLLALGFDHYEAVLATYAVQATCILLAYFLRYESDLLVLVVYLTLFGAVAAFVPLARAFHWRLRRAHQGEASFLTQKLNLILEKAWLDKTAYQTTRLTVPMFLVGTAASMDEENLDQIAVFAAGILLAWLVWLAARLPGAGFIERMAVYSSVILVVYLAQTVGFEYSEADRWFNYVIVFLAVIVAVGVRFSGRYFSLTPSDFLVMFVLLAAANLPVFNQVNYAKIAVQSAILLYGVEYVLRRGGGTVWAVRCGGILALLSLACRVVI</sequence>
<dbReference type="PANTHER" id="PTHR22926">
    <property type="entry name" value="PHOSPHO-N-ACETYLMURAMOYL-PENTAPEPTIDE-TRANSFERASE"/>
    <property type="match status" value="1"/>
</dbReference>
<feature type="transmembrane region" description="Helical" evidence="8">
    <location>
        <begin position="98"/>
        <end position="119"/>
    </location>
</feature>
<dbReference type="GO" id="GO:0016780">
    <property type="term" value="F:phosphotransferase activity, for other substituted phosphate groups"/>
    <property type="evidence" value="ECO:0007669"/>
    <property type="project" value="InterPro"/>
</dbReference>
<comment type="subcellular location">
    <subcellularLocation>
        <location evidence="1">Cell membrane</location>
        <topology evidence="1">Multi-pass membrane protein</topology>
    </subcellularLocation>
</comment>
<gene>
    <name evidence="9" type="ORF">sS8_0395</name>
</gene>
<evidence type="ECO:0000256" key="2">
    <source>
        <dbReference type="ARBA" id="ARBA00022475"/>
    </source>
</evidence>
<dbReference type="EMBL" id="AP017928">
    <property type="protein sequence ID" value="BBA32363.1"/>
    <property type="molecule type" value="Genomic_DNA"/>
</dbReference>
<evidence type="ECO:0000313" key="10">
    <source>
        <dbReference type="Proteomes" id="UP000266313"/>
    </source>
</evidence>
<feature type="transmembrane region" description="Helical" evidence="8">
    <location>
        <begin position="203"/>
        <end position="225"/>
    </location>
</feature>
<evidence type="ECO:0000256" key="3">
    <source>
        <dbReference type="ARBA" id="ARBA00022679"/>
    </source>
</evidence>
<evidence type="ECO:0000256" key="6">
    <source>
        <dbReference type="ARBA" id="ARBA00023136"/>
    </source>
</evidence>
<feature type="transmembrane region" description="Helical" evidence="8">
    <location>
        <begin position="237"/>
        <end position="258"/>
    </location>
</feature>
<dbReference type="PANTHER" id="PTHR22926:SF3">
    <property type="entry name" value="UNDECAPRENYL-PHOSPHATE ALPHA-N-ACETYLGLUCOSAMINYL 1-PHOSPHATE TRANSFERASE"/>
    <property type="match status" value="1"/>
</dbReference>
<name>A0A286P3Z1_9GAMM</name>
<reference evidence="9 10" key="1">
    <citation type="submission" date="2016-12" db="EMBL/GenBank/DDBJ databases">
        <title>Genome sequencing of Methylocaldum marinum.</title>
        <authorList>
            <person name="Takeuchi M."/>
            <person name="Kamagata Y."/>
            <person name="Hiraoka S."/>
            <person name="Oshima K."/>
            <person name="Hattori M."/>
            <person name="Iwasaki W."/>
        </authorList>
    </citation>
    <scope>NUCLEOTIDE SEQUENCE [LARGE SCALE GENOMIC DNA]</scope>
    <source>
        <strain evidence="9 10">S8</strain>
    </source>
</reference>
<dbReference type="GO" id="GO:0046872">
    <property type="term" value="F:metal ion binding"/>
    <property type="evidence" value="ECO:0007669"/>
    <property type="project" value="UniProtKB-KW"/>
</dbReference>
<protein>
    <submittedName>
        <fullName evidence="9">Putative undecaprenyl-phosphate alpha-N-acetylglucosaminyl 1-phosphate transferase</fullName>
    </submittedName>
</protein>
<proteinExistence type="predicted"/>
<feature type="transmembrane region" description="Helical" evidence="8">
    <location>
        <begin position="131"/>
        <end position="150"/>
    </location>
</feature>
<organism evidence="9 10">
    <name type="scientific">Methylocaldum marinum</name>
    <dbReference type="NCBI Taxonomy" id="1432792"/>
    <lineage>
        <taxon>Bacteria</taxon>
        <taxon>Pseudomonadati</taxon>
        <taxon>Pseudomonadota</taxon>
        <taxon>Gammaproteobacteria</taxon>
        <taxon>Methylococcales</taxon>
        <taxon>Methylococcaceae</taxon>
        <taxon>Methylocaldum</taxon>
    </lineage>
</organism>
<dbReference type="InterPro" id="IPR018480">
    <property type="entry name" value="PNAcMuramoyl-5peptid_Trfase_CS"/>
</dbReference>
<feature type="transmembrane region" description="Helical" evidence="8">
    <location>
        <begin position="521"/>
        <end position="539"/>
    </location>
</feature>
<feature type="transmembrane region" description="Helical" evidence="8">
    <location>
        <begin position="310"/>
        <end position="329"/>
    </location>
</feature>
<comment type="cofactor">
    <cofactor evidence="7">
        <name>Mg(2+)</name>
        <dbReference type="ChEBI" id="CHEBI:18420"/>
    </cofactor>
</comment>
<feature type="transmembrane region" description="Helical" evidence="8">
    <location>
        <begin position="391"/>
        <end position="408"/>
    </location>
</feature>